<evidence type="ECO:0000259" key="11">
    <source>
        <dbReference type="PROSITE" id="PS50113"/>
    </source>
</evidence>
<feature type="transmembrane region" description="Helical" evidence="8">
    <location>
        <begin position="84"/>
        <end position="106"/>
    </location>
</feature>
<dbReference type="Gene3D" id="1.10.287.130">
    <property type="match status" value="1"/>
</dbReference>
<dbReference type="Gene3D" id="3.30.565.10">
    <property type="entry name" value="Histidine kinase-like ATPase, C-terminal domain"/>
    <property type="match status" value="1"/>
</dbReference>
<evidence type="ECO:0000256" key="8">
    <source>
        <dbReference type="SAM" id="Phobius"/>
    </source>
</evidence>
<dbReference type="SUPFAM" id="SSF55785">
    <property type="entry name" value="PYP-like sensor domain (PAS domain)"/>
    <property type="match status" value="1"/>
</dbReference>
<sequence>MTASLPLWPVYIDDFLGAILMIILAITAFIYAHRLTRLDPENALWIYIFWFCTALVALAVSRGVGHILRFLLVLSGHTAAWDFLAPYSGGLNTLAFTAVAVLTFYYHSMQRVIARVQADAKSLNRAHDALTELNQTLEQRVEERTMELRLSEQKFRHLFEGSKDMIFFCNSEAEITDINDAGVHLLGFEKTADVVGRSLKSFFVDQEQCDRYFRILHDQGHVKEFEIEFFRKNSSHLYLMITTSAIHDDRGTIQGCEAIAKDLTRFKEVTDQLIQSENMASVGQLAAGVAHEINTPLGIILGYTQLLEEDFAGQAEVFDTLKTVEKQTKICKRIVADLLKFSRNTAEWVKKATDINSCLNEVLAIVEHSLNMDHIYVQRSMASGLPRIMVDRERLRQVLVNIINNAHHAIGAEGIIGVWTSYDPEFQEVEIVIGDTGCGIPAKTIGRIFDPFFTTKGVGKGTGLGLSVSFGIIKDHNGSLEAFSPPRQQQFLKAGMRTTFHIRLPTRPEGTHDA</sequence>
<accession>A0A3B0W287</accession>
<dbReference type="CDD" id="cd00130">
    <property type="entry name" value="PAS"/>
    <property type="match status" value="1"/>
</dbReference>
<dbReference type="SUPFAM" id="SSF55874">
    <property type="entry name" value="ATPase domain of HSP90 chaperone/DNA topoisomerase II/histidine kinase"/>
    <property type="match status" value="1"/>
</dbReference>
<evidence type="ECO:0008006" key="13">
    <source>
        <dbReference type="Google" id="ProtNLM"/>
    </source>
</evidence>
<proteinExistence type="predicted"/>
<dbReference type="InterPro" id="IPR005467">
    <property type="entry name" value="His_kinase_dom"/>
</dbReference>
<dbReference type="GO" id="GO:0005524">
    <property type="term" value="F:ATP binding"/>
    <property type="evidence" value="ECO:0007669"/>
    <property type="project" value="UniProtKB-KW"/>
</dbReference>
<keyword evidence="3" id="KW-0547">Nucleotide-binding</keyword>
<dbReference type="CDD" id="cd00082">
    <property type="entry name" value="HisKA"/>
    <property type="match status" value="1"/>
</dbReference>
<feature type="domain" description="Histidine kinase" evidence="9">
    <location>
        <begin position="288"/>
        <end position="508"/>
    </location>
</feature>
<dbReference type="GO" id="GO:0000155">
    <property type="term" value="F:phosphorelay sensor kinase activity"/>
    <property type="evidence" value="ECO:0007669"/>
    <property type="project" value="InterPro"/>
</dbReference>
<dbReference type="Gene3D" id="3.30.450.20">
    <property type="entry name" value="PAS domain"/>
    <property type="match status" value="1"/>
</dbReference>
<evidence type="ECO:0000256" key="6">
    <source>
        <dbReference type="ARBA" id="ARBA00023012"/>
    </source>
</evidence>
<feature type="transmembrane region" description="Helical" evidence="8">
    <location>
        <begin position="44"/>
        <end position="64"/>
    </location>
</feature>
<evidence type="ECO:0000256" key="2">
    <source>
        <dbReference type="ARBA" id="ARBA00022679"/>
    </source>
</evidence>
<keyword evidence="2" id="KW-0808">Transferase</keyword>
<dbReference type="InterPro" id="IPR036890">
    <property type="entry name" value="HATPase_C_sf"/>
</dbReference>
<dbReference type="SMART" id="SM00091">
    <property type="entry name" value="PAS"/>
    <property type="match status" value="1"/>
</dbReference>
<feature type="coiled-coil region" evidence="7">
    <location>
        <begin position="113"/>
        <end position="154"/>
    </location>
</feature>
<evidence type="ECO:0000256" key="5">
    <source>
        <dbReference type="ARBA" id="ARBA00022840"/>
    </source>
</evidence>
<keyword evidence="6" id="KW-0902">Two-component regulatory system</keyword>
<dbReference type="SUPFAM" id="SSF47384">
    <property type="entry name" value="Homodimeric domain of signal transducing histidine kinase"/>
    <property type="match status" value="1"/>
</dbReference>
<dbReference type="PRINTS" id="PR00344">
    <property type="entry name" value="BCTRLSENSOR"/>
</dbReference>
<dbReference type="EMBL" id="UOEY01000047">
    <property type="protein sequence ID" value="VAW37694.1"/>
    <property type="molecule type" value="Genomic_DNA"/>
</dbReference>
<dbReference type="InterPro" id="IPR036097">
    <property type="entry name" value="HisK_dim/P_sf"/>
</dbReference>
<feature type="domain" description="PAS" evidence="10">
    <location>
        <begin position="151"/>
        <end position="190"/>
    </location>
</feature>
<feature type="domain" description="PAC" evidence="11">
    <location>
        <begin position="223"/>
        <end position="275"/>
    </location>
</feature>
<dbReference type="InterPro" id="IPR000014">
    <property type="entry name" value="PAS"/>
</dbReference>
<evidence type="ECO:0000259" key="9">
    <source>
        <dbReference type="PROSITE" id="PS50109"/>
    </source>
</evidence>
<dbReference type="SMART" id="SM00387">
    <property type="entry name" value="HATPase_c"/>
    <property type="match status" value="1"/>
</dbReference>
<evidence type="ECO:0000256" key="4">
    <source>
        <dbReference type="ARBA" id="ARBA00022777"/>
    </source>
</evidence>
<dbReference type="PROSITE" id="PS50112">
    <property type="entry name" value="PAS"/>
    <property type="match status" value="1"/>
</dbReference>
<keyword evidence="5" id="KW-0067">ATP-binding</keyword>
<dbReference type="Pfam" id="PF02518">
    <property type="entry name" value="HATPase_c"/>
    <property type="match status" value="1"/>
</dbReference>
<dbReference type="NCBIfam" id="TIGR00229">
    <property type="entry name" value="sensory_box"/>
    <property type="match status" value="1"/>
</dbReference>
<dbReference type="PANTHER" id="PTHR43065">
    <property type="entry name" value="SENSOR HISTIDINE KINASE"/>
    <property type="match status" value="1"/>
</dbReference>
<evidence type="ECO:0000313" key="12">
    <source>
        <dbReference type="EMBL" id="VAW37694.1"/>
    </source>
</evidence>
<dbReference type="InterPro" id="IPR003594">
    <property type="entry name" value="HATPase_dom"/>
</dbReference>
<evidence type="ECO:0000259" key="10">
    <source>
        <dbReference type="PROSITE" id="PS50112"/>
    </source>
</evidence>
<dbReference type="InterPro" id="IPR035965">
    <property type="entry name" value="PAS-like_dom_sf"/>
</dbReference>
<dbReference type="InterPro" id="IPR000700">
    <property type="entry name" value="PAS-assoc_C"/>
</dbReference>
<keyword evidence="8" id="KW-0472">Membrane</keyword>
<gene>
    <name evidence="12" type="ORF">MNBD_DELTA04-52</name>
</gene>
<dbReference type="PROSITE" id="PS50113">
    <property type="entry name" value="PAC"/>
    <property type="match status" value="1"/>
</dbReference>
<dbReference type="SMART" id="SM00388">
    <property type="entry name" value="HisKA"/>
    <property type="match status" value="1"/>
</dbReference>
<name>A0A3B0W287_9ZZZZ</name>
<dbReference type="Pfam" id="PF00512">
    <property type="entry name" value="HisKA"/>
    <property type="match status" value="1"/>
</dbReference>
<feature type="transmembrane region" description="Helical" evidence="8">
    <location>
        <begin position="15"/>
        <end position="32"/>
    </location>
</feature>
<reference evidence="12" key="1">
    <citation type="submission" date="2018-06" db="EMBL/GenBank/DDBJ databases">
        <authorList>
            <person name="Zhirakovskaya E."/>
        </authorList>
    </citation>
    <scope>NUCLEOTIDE SEQUENCE</scope>
</reference>
<organism evidence="12">
    <name type="scientific">hydrothermal vent metagenome</name>
    <dbReference type="NCBI Taxonomy" id="652676"/>
    <lineage>
        <taxon>unclassified sequences</taxon>
        <taxon>metagenomes</taxon>
        <taxon>ecological metagenomes</taxon>
    </lineage>
</organism>
<evidence type="ECO:0000256" key="1">
    <source>
        <dbReference type="ARBA" id="ARBA00022553"/>
    </source>
</evidence>
<keyword evidence="8" id="KW-1133">Transmembrane helix</keyword>
<evidence type="ECO:0000256" key="7">
    <source>
        <dbReference type="SAM" id="Coils"/>
    </source>
</evidence>
<keyword evidence="8" id="KW-0812">Transmembrane</keyword>
<dbReference type="PROSITE" id="PS50109">
    <property type="entry name" value="HIS_KIN"/>
    <property type="match status" value="1"/>
</dbReference>
<dbReference type="InterPro" id="IPR004358">
    <property type="entry name" value="Sig_transdc_His_kin-like_C"/>
</dbReference>
<keyword evidence="7" id="KW-0175">Coiled coil</keyword>
<dbReference type="PANTHER" id="PTHR43065:SF46">
    <property type="entry name" value="C4-DICARBOXYLATE TRANSPORT SENSOR PROTEIN DCTB"/>
    <property type="match status" value="1"/>
</dbReference>
<dbReference type="InterPro" id="IPR003661">
    <property type="entry name" value="HisK_dim/P_dom"/>
</dbReference>
<evidence type="ECO:0000256" key="3">
    <source>
        <dbReference type="ARBA" id="ARBA00022741"/>
    </source>
</evidence>
<keyword evidence="4" id="KW-0418">Kinase</keyword>
<keyword evidence="1" id="KW-0597">Phosphoprotein</keyword>
<dbReference type="Pfam" id="PF13426">
    <property type="entry name" value="PAS_9"/>
    <property type="match status" value="1"/>
</dbReference>
<protein>
    <recommendedName>
        <fullName evidence="13">Histidine kinase</fullName>
    </recommendedName>
</protein>
<dbReference type="AlphaFoldDB" id="A0A3B0W287"/>